<dbReference type="Proteomes" id="UP001487740">
    <property type="component" value="Unassembled WGS sequence"/>
</dbReference>
<gene>
    <name evidence="1" type="ORF">O3P69_020645</name>
</gene>
<sequence length="93" mass="10384">MGTRKDVSETQIEVEWCVPNDRLRLDQDGHRTNEELGRQKRSDVAAVLPMHCHTCLFCCGGSLQCSNGVRVTLVDVVLEGPQRKKSGGFRSIK</sequence>
<dbReference type="AlphaFoldDB" id="A0AAW0TM66"/>
<evidence type="ECO:0000313" key="2">
    <source>
        <dbReference type="Proteomes" id="UP001487740"/>
    </source>
</evidence>
<evidence type="ECO:0000313" key="1">
    <source>
        <dbReference type="EMBL" id="KAK8388814.1"/>
    </source>
</evidence>
<dbReference type="EMBL" id="JARAKH010000028">
    <property type="protein sequence ID" value="KAK8388814.1"/>
    <property type="molecule type" value="Genomic_DNA"/>
</dbReference>
<reference evidence="1 2" key="1">
    <citation type="submission" date="2023-03" db="EMBL/GenBank/DDBJ databases">
        <title>High-quality genome of Scylla paramamosain provides insights in environmental adaptation.</title>
        <authorList>
            <person name="Zhang L."/>
        </authorList>
    </citation>
    <scope>NUCLEOTIDE SEQUENCE [LARGE SCALE GENOMIC DNA]</scope>
    <source>
        <strain evidence="1">LZ_2023a</strain>
        <tissue evidence="1">Muscle</tissue>
    </source>
</reference>
<protein>
    <submittedName>
        <fullName evidence="1">Uncharacterized protein</fullName>
    </submittedName>
</protein>
<keyword evidence="2" id="KW-1185">Reference proteome</keyword>
<name>A0AAW0TM66_SCYPA</name>
<organism evidence="1 2">
    <name type="scientific">Scylla paramamosain</name>
    <name type="common">Mud crab</name>
    <dbReference type="NCBI Taxonomy" id="85552"/>
    <lineage>
        <taxon>Eukaryota</taxon>
        <taxon>Metazoa</taxon>
        <taxon>Ecdysozoa</taxon>
        <taxon>Arthropoda</taxon>
        <taxon>Crustacea</taxon>
        <taxon>Multicrustacea</taxon>
        <taxon>Malacostraca</taxon>
        <taxon>Eumalacostraca</taxon>
        <taxon>Eucarida</taxon>
        <taxon>Decapoda</taxon>
        <taxon>Pleocyemata</taxon>
        <taxon>Brachyura</taxon>
        <taxon>Eubrachyura</taxon>
        <taxon>Portunoidea</taxon>
        <taxon>Portunidae</taxon>
        <taxon>Portuninae</taxon>
        <taxon>Scylla</taxon>
    </lineage>
</organism>
<accession>A0AAW0TM66</accession>
<comment type="caution">
    <text evidence="1">The sequence shown here is derived from an EMBL/GenBank/DDBJ whole genome shotgun (WGS) entry which is preliminary data.</text>
</comment>
<proteinExistence type="predicted"/>